<dbReference type="EMBL" id="LDUG01000018">
    <property type="protein sequence ID" value="KVW97026.1"/>
    <property type="molecule type" value="Genomic_DNA"/>
</dbReference>
<keyword evidence="3 6" id="KW-1133">Transmembrane helix</keyword>
<feature type="transmembrane region" description="Helical" evidence="6">
    <location>
        <begin position="395"/>
        <end position="413"/>
    </location>
</feature>
<evidence type="ECO:0000256" key="4">
    <source>
        <dbReference type="ARBA" id="ARBA00023136"/>
    </source>
</evidence>
<dbReference type="RefSeq" id="WP_059753434.1">
    <property type="nucleotide sequence ID" value="NZ_LDUG01000018.1"/>
</dbReference>
<keyword evidence="2 6" id="KW-0812">Transmembrane</keyword>
<evidence type="ECO:0000259" key="8">
    <source>
        <dbReference type="Pfam" id="PF19358"/>
    </source>
</evidence>
<comment type="subcellular location">
    <subcellularLocation>
        <location evidence="1">Membrane</location>
        <topology evidence="1">Multi-pass membrane protein</topology>
    </subcellularLocation>
</comment>
<feature type="transmembrane region" description="Helical" evidence="6">
    <location>
        <begin position="43"/>
        <end position="64"/>
    </location>
</feature>
<feature type="compositionally biased region" description="Basic and acidic residues" evidence="5">
    <location>
        <begin position="429"/>
        <end position="442"/>
    </location>
</feature>
<dbReference type="InterPro" id="IPR017528">
    <property type="entry name" value="CHP03097O-antigen_lig-rel"/>
</dbReference>
<evidence type="ECO:0000313" key="9">
    <source>
        <dbReference type="EMBL" id="KVW97026.1"/>
    </source>
</evidence>
<feature type="transmembrane region" description="Helical" evidence="6">
    <location>
        <begin position="216"/>
        <end position="232"/>
    </location>
</feature>
<gene>
    <name evidence="9" type="ORF">ABW22_06355</name>
</gene>
<evidence type="ECO:0000256" key="3">
    <source>
        <dbReference type="ARBA" id="ARBA00022989"/>
    </source>
</evidence>
<organism evidence="9 10">
    <name type="scientific">Thiobacillus denitrificans</name>
    <dbReference type="NCBI Taxonomy" id="36861"/>
    <lineage>
        <taxon>Bacteria</taxon>
        <taxon>Pseudomonadati</taxon>
        <taxon>Pseudomonadota</taxon>
        <taxon>Betaproteobacteria</taxon>
        <taxon>Nitrosomonadales</taxon>
        <taxon>Thiobacillaceae</taxon>
        <taxon>Thiobacillus</taxon>
    </lineage>
</organism>
<dbReference type="PANTHER" id="PTHR37422:SF13">
    <property type="entry name" value="LIPOPOLYSACCHARIDE BIOSYNTHESIS PROTEIN PA4999-RELATED"/>
    <property type="match status" value="1"/>
</dbReference>
<dbReference type="InterPro" id="IPR045979">
    <property type="entry name" value="DUF5935"/>
</dbReference>
<feature type="transmembrane region" description="Helical" evidence="6">
    <location>
        <begin position="366"/>
        <end position="389"/>
    </location>
</feature>
<evidence type="ECO:0000256" key="2">
    <source>
        <dbReference type="ARBA" id="ARBA00022692"/>
    </source>
</evidence>
<dbReference type="AlphaFoldDB" id="A0A106BQZ8"/>
<dbReference type="Proteomes" id="UP000064243">
    <property type="component" value="Unassembled WGS sequence"/>
</dbReference>
<dbReference type="Pfam" id="PF19358">
    <property type="entry name" value="DUF5935"/>
    <property type="match status" value="1"/>
</dbReference>
<feature type="transmembrane region" description="Helical" evidence="6">
    <location>
        <begin position="126"/>
        <end position="142"/>
    </location>
</feature>
<feature type="transmembrane region" description="Helical" evidence="6">
    <location>
        <begin position="239"/>
        <end position="258"/>
    </location>
</feature>
<reference evidence="9" key="1">
    <citation type="journal article" date="2015" name="Appl. Environ. Microbiol.">
        <title>Aerobic and Anaerobic Thiosulfate Oxidation by a Cold-Adapted, Subglacial Chemoautotroph.</title>
        <authorList>
            <person name="Harrold Z.R."/>
            <person name="Skidmore M.L."/>
            <person name="Hamilton T.L."/>
            <person name="Desch L."/>
            <person name="Amada K."/>
            <person name="van Gelder W."/>
            <person name="Glover K."/>
            <person name="Roden E.E."/>
            <person name="Boyd E.S."/>
        </authorList>
    </citation>
    <scope>NUCLEOTIDE SEQUENCE [LARGE SCALE GENOMIC DNA]</scope>
    <source>
        <strain evidence="9">RG</strain>
    </source>
</reference>
<accession>A0A106BQZ8</accession>
<sequence length="442" mass="50361">MRDILVTAIVFGVLPFIFKRPWIGILLWCWLGYMNPHRQAWGFAYDMPFAFMTAVVTIVAFAFSKEKKEMVWTRETILLLLFIGWMLITTFFAFYSELAWAQWSKVWRIQLMVFLTLMIIKERKHLHWMIWVIALSLGYYGVKGGIFTILHGGQFRVQGPTGTFFAGNNEMALVLAMLVPLIRYLHLQATQQWVRWGLASAMVLSGIAAIGSQSRGGLLAMAAMGLFLWFKSRHKFVMTIYMVIAVAIMASVMPQEWYDRMNTIKSYEEDSSALGRINAWHTAFNVAKDQVTGGGFEMFRAPTFRQYAPEPFRVHDVHSIYFEVMGEHGFIGFGMFILLAVFAWLRANQVIRECKHDPGRKWASDLAAMIQVSLVGYGVGGVFLGLAYFDLTYHLMIILVMVAKFSGVLDKIAPAMNPVKNSMPPHPSSRFEHEGAGRRIGR</sequence>
<evidence type="ECO:0000256" key="5">
    <source>
        <dbReference type="SAM" id="MobiDB-lite"/>
    </source>
</evidence>
<dbReference type="NCBIfam" id="TIGR03097">
    <property type="entry name" value="PEP_O_lig_1"/>
    <property type="match status" value="1"/>
</dbReference>
<keyword evidence="10" id="KW-1185">Reference proteome</keyword>
<evidence type="ECO:0000259" key="7">
    <source>
        <dbReference type="Pfam" id="PF04932"/>
    </source>
</evidence>
<evidence type="ECO:0000256" key="6">
    <source>
        <dbReference type="SAM" id="Phobius"/>
    </source>
</evidence>
<dbReference type="InterPro" id="IPR051533">
    <property type="entry name" value="WaaL-like"/>
</dbReference>
<proteinExistence type="predicted"/>
<feature type="transmembrane region" description="Helical" evidence="6">
    <location>
        <begin position="328"/>
        <end position="345"/>
    </location>
</feature>
<feature type="transmembrane region" description="Helical" evidence="6">
    <location>
        <begin position="76"/>
        <end position="94"/>
    </location>
</feature>
<evidence type="ECO:0000256" key="1">
    <source>
        <dbReference type="ARBA" id="ARBA00004141"/>
    </source>
</evidence>
<dbReference type="GO" id="GO:0016020">
    <property type="term" value="C:membrane"/>
    <property type="evidence" value="ECO:0007669"/>
    <property type="project" value="UniProtKB-SubCell"/>
</dbReference>
<comment type="caution">
    <text evidence="9">The sequence shown here is derived from an EMBL/GenBank/DDBJ whole genome shotgun (WGS) entry which is preliminary data.</text>
</comment>
<feature type="domain" description="DUF5935" evidence="8">
    <location>
        <begin position="1"/>
        <end position="186"/>
    </location>
</feature>
<dbReference type="InterPro" id="IPR007016">
    <property type="entry name" value="O-antigen_ligase-rel_domated"/>
</dbReference>
<feature type="region of interest" description="Disordered" evidence="5">
    <location>
        <begin position="420"/>
        <end position="442"/>
    </location>
</feature>
<evidence type="ECO:0000313" key="10">
    <source>
        <dbReference type="Proteomes" id="UP000064243"/>
    </source>
</evidence>
<dbReference type="Pfam" id="PF04932">
    <property type="entry name" value="Wzy_C"/>
    <property type="match status" value="1"/>
</dbReference>
<dbReference type="OrthoDB" id="9772644at2"/>
<protein>
    <submittedName>
        <fullName evidence="9">Polymerase</fullName>
    </submittedName>
</protein>
<keyword evidence="4 6" id="KW-0472">Membrane</keyword>
<feature type="domain" description="O-antigen ligase-related" evidence="7">
    <location>
        <begin position="201"/>
        <end position="337"/>
    </location>
</feature>
<dbReference type="PANTHER" id="PTHR37422">
    <property type="entry name" value="TEICHURONIC ACID BIOSYNTHESIS PROTEIN TUAE"/>
    <property type="match status" value="1"/>
</dbReference>
<feature type="transmembrane region" description="Helical" evidence="6">
    <location>
        <begin position="162"/>
        <end position="181"/>
    </location>
</feature>
<name>A0A106BQZ8_THIDE</name>
<dbReference type="PATRIC" id="fig|36861.3.peg.738"/>